<dbReference type="InterPro" id="IPR018357">
    <property type="entry name" value="Hexapep_transf_CS"/>
</dbReference>
<comment type="caution">
    <text evidence="4">The sequence shown here is derived from an EMBL/GenBank/DDBJ whole genome shotgun (WGS) entry which is preliminary data.</text>
</comment>
<dbReference type="Pfam" id="PF14602">
    <property type="entry name" value="Hexapep_2"/>
    <property type="match status" value="1"/>
</dbReference>
<evidence type="ECO:0000313" key="5">
    <source>
        <dbReference type="Proteomes" id="UP000265431"/>
    </source>
</evidence>
<evidence type="ECO:0000256" key="3">
    <source>
        <dbReference type="ARBA" id="ARBA00023315"/>
    </source>
</evidence>
<keyword evidence="2" id="KW-0677">Repeat</keyword>
<protein>
    <submittedName>
        <fullName evidence="4">Acyltransferase</fullName>
    </submittedName>
</protein>
<evidence type="ECO:0000256" key="2">
    <source>
        <dbReference type="ARBA" id="ARBA00022737"/>
    </source>
</evidence>
<dbReference type="AlphaFoldDB" id="A0A399QYA8"/>
<sequence>MRGALYPDDHAFAEGLVYPKVASLSEAAGHIPDNEADAQRLLDVWTRFSKGAVLDDNVKLGIKARLINGGAPENVRIHGPTAIRGILKAEGDATIHIGKYTYVGDDTILSASQSITIGQATLLAHGVQLFDNDSHPTHADQREIQFRRMLGDKRVAIPLEIRSKPISIGSRCWIGLGSAVMKGVTIGDDTVVAAQSVVTSDLPAGVVAAGNPAKVVRELRPDERLPTPNPPGG</sequence>
<dbReference type="Proteomes" id="UP000265431">
    <property type="component" value="Unassembled WGS sequence"/>
</dbReference>
<gene>
    <name evidence="4" type="ORF">D1224_05795</name>
</gene>
<dbReference type="RefSeq" id="WP_119378961.1">
    <property type="nucleotide sequence ID" value="NZ_QWGB01000005.1"/>
</dbReference>
<dbReference type="SUPFAM" id="SSF51161">
    <property type="entry name" value="Trimeric LpxA-like enzymes"/>
    <property type="match status" value="1"/>
</dbReference>
<dbReference type="PANTHER" id="PTHR23416">
    <property type="entry name" value="SIALIC ACID SYNTHASE-RELATED"/>
    <property type="match status" value="1"/>
</dbReference>
<dbReference type="CDD" id="cd04647">
    <property type="entry name" value="LbH_MAT_like"/>
    <property type="match status" value="1"/>
</dbReference>
<dbReference type="InterPro" id="IPR001451">
    <property type="entry name" value="Hexapep"/>
</dbReference>
<accession>A0A399QYA8</accession>
<evidence type="ECO:0000313" key="4">
    <source>
        <dbReference type="EMBL" id="RIJ23773.1"/>
    </source>
</evidence>
<dbReference type="OrthoDB" id="9815592at2"/>
<dbReference type="PROSITE" id="PS00101">
    <property type="entry name" value="HEXAPEP_TRANSFERASES"/>
    <property type="match status" value="1"/>
</dbReference>
<dbReference type="Gene3D" id="2.160.10.10">
    <property type="entry name" value="Hexapeptide repeat proteins"/>
    <property type="match status" value="1"/>
</dbReference>
<proteinExistence type="predicted"/>
<dbReference type="InterPro" id="IPR051159">
    <property type="entry name" value="Hexapeptide_acetyltransf"/>
</dbReference>
<keyword evidence="5" id="KW-1185">Reference proteome</keyword>
<dbReference type="InterPro" id="IPR011004">
    <property type="entry name" value="Trimer_LpxA-like_sf"/>
</dbReference>
<organism evidence="4 5">
    <name type="scientific">Henriciella barbarensis</name>
    <dbReference type="NCBI Taxonomy" id="86342"/>
    <lineage>
        <taxon>Bacteria</taxon>
        <taxon>Pseudomonadati</taxon>
        <taxon>Pseudomonadota</taxon>
        <taxon>Alphaproteobacteria</taxon>
        <taxon>Hyphomonadales</taxon>
        <taxon>Hyphomonadaceae</taxon>
        <taxon>Henriciella</taxon>
    </lineage>
</organism>
<keyword evidence="1 4" id="KW-0808">Transferase</keyword>
<dbReference type="EMBL" id="QWGB01000005">
    <property type="protein sequence ID" value="RIJ23773.1"/>
    <property type="molecule type" value="Genomic_DNA"/>
</dbReference>
<dbReference type="GO" id="GO:0016746">
    <property type="term" value="F:acyltransferase activity"/>
    <property type="evidence" value="ECO:0007669"/>
    <property type="project" value="UniProtKB-KW"/>
</dbReference>
<evidence type="ECO:0000256" key="1">
    <source>
        <dbReference type="ARBA" id="ARBA00022679"/>
    </source>
</evidence>
<reference evidence="4 5" key="1">
    <citation type="submission" date="2018-08" db="EMBL/GenBank/DDBJ databases">
        <title>Henriciella mobilis sp. nov., isolated from seawater.</title>
        <authorList>
            <person name="Cheng H."/>
            <person name="Wu Y.-H."/>
            <person name="Xu X.-W."/>
            <person name="Guo L.-L."/>
        </authorList>
    </citation>
    <scope>NUCLEOTIDE SEQUENCE [LARGE SCALE GENOMIC DNA]</scope>
    <source>
        <strain evidence="4 5">CCUG66934</strain>
    </source>
</reference>
<keyword evidence="3 4" id="KW-0012">Acyltransferase</keyword>
<name>A0A399QYA8_9PROT</name>